<proteinExistence type="predicted"/>
<dbReference type="PANTHER" id="PTHR43031:SF1">
    <property type="entry name" value="PYRIDINE NUCLEOTIDE-DISULPHIDE OXIDOREDUCTASE"/>
    <property type="match status" value="1"/>
</dbReference>
<protein>
    <submittedName>
        <fullName evidence="3">Rhodanese domain protein PspE-like protein</fullName>
    </submittedName>
</protein>
<dbReference type="PROSITE" id="PS51257">
    <property type="entry name" value="PROKAR_LIPOPROTEIN"/>
    <property type="match status" value="1"/>
</dbReference>
<organism evidence="3 4">
    <name type="scientific">Psychroflexus torquis (strain ATCC 700755 / CIP 106069 / ACAM 623)</name>
    <dbReference type="NCBI Taxonomy" id="313595"/>
    <lineage>
        <taxon>Bacteria</taxon>
        <taxon>Pseudomonadati</taxon>
        <taxon>Bacteroidota</taxon>
        <taxon>Flavobacteriia</taxon>
        <taxon>Flavobacteriales</taxon>
        <taxon>Flavobacteriaceae</taxon>
        <taxon>Psychroflexus</taxon>
    </lineage>
</organism>
<dbReference type="STRING" id="313595.P700755_003400"/>
<dbReference type="PANTHER" id="PTHR43031">
    <property type="entry name" value="FAD-DEPENDENT OXIDOREDUCTASE"/>
    <property type="match status" value="1"/>
</dbReference>
<dbReference type="Gene3D" id="3.40.250.10">
    <property type="entry name" value="Rhodanese-like domain"/>
    <property type="match status" value="1"/>
</dbReference>
<dbReference type="InterPro" id="IPR036873">
    <property type="entry name" value="Rhodanese-like_dom_sf"/>
</dbReference>
<evidence type="ECO:0000313" key="3">
    <source>
        <dbReference type="EMBL" id="AFU70036.1"/>
    </source>
</evidence>
<accession>K4ILV0</accession>
<dbReference type="RefSeq" id="WP_015025583.1">
    <property type="nucleotide sequence ID" value="NC_018721.1"/>
</dbReference>
<dbReference type="SUPFAM" id="SSF52821">
    <property type="entry name" value="Rhodanese/Cell cycle control phosphatase"/>
    <property type="match status" value="1"/>
</dbReference>
<dbReference type="InterPro" id="IPR050229">
    <property type="entry name" value="GlpE_sulfurtransferase"/>
</dbReference>
<reference evidence="3" key="2">
    <citation type="submission" date="2012-09" db="EMBL/GenBank/DDBJ databases">
        <title>The complete sequence of Psychroflexus torquis an extreme psychrophile from sea-ice that is stimulated by light.</title>
        <authorList>
            <person name="Feng S."/>
            <person name="Powell S.M."/>
            <person name="Bowman J.P."/>
        </authorList>
    </citation>
    <scope>NUCLEOTIDE SEQUENCE [LARGE SCALE GENOMIC DNA]</scope>
    <source>
        <strain evidence="3">ATCC 700755</strain>
    </source>
</reference>
<keyword evidence="1" id="KW-0732">Signal</keyword>
<feature type="chain" id="PRO_5003879454" evidence="1">
    <location>
        <begin position="20"/>
        <end position="130"/>
    </location>
</feature>
<dbReference type="AlphaFoldDB" id="K4ILV0"/>
<keyword evidence="4" id="KW-1185">Reference proteome</keyword>
<dbReference type="Pfam" id="PF00581">
    <property type="entry name" value="Rhodanese"/>
    <property type="match status" value="1"/>
</dbReference>
<reference evidence="3" key="1">
    <citation type="submission" date="2006-03" db="EMBL/GenBank/DDBJ databases">
        <authorList>
            <person name="Bowman J."/>
            <person name="Ferriera S."/>
            <person name="Johnson J."/>
            <person name="Kravitz S."/>
            <person name="Halpern A."/>
            <person name="Remington K."/>
            <person name="Beeson K."/>
            <person name="Tran B."/>
            <person name="Rogers Y.-H."/>
            <person name="Friedman R."/>
            <person name="Venter J.C."/>
        </authorList>
    </citation>
    <scope>NUCLEOTIDE SEQUENCE [LARGE SCALE GENOMIC DNA]</scope>
    <source>
        <strain evidence="3">ATCC 700755</strain>
    </source>
</reference>
<dbReference type="InterPro" id="IPR001763">
    <property type="entry name" value="Rhodanese-like_dom"/>
</dbReference>
<evidence type="ECO:0000313" key="4">
    <source>
        <dbReference type="Proteomes" id="UP000008514"/>
    </source>
</evidence>
<dbReference type="eggNOG" id="COG0607">
    <property type="taxonomic scope" value="Bacteria"/>
</dbReference>
<evidence type="ECO:0000259" key="2">
    <source>
        <dbReference type="PROSITE" id="PS50206"/>
    </source>
</evidence>
<dbReference type="OrthoDB" id="9808735at2"/>
<dbReference type="SMART" id="SM00450">
    <property type="entry name" value="RHOD"/>
    <property type="match status" value="1"/>
</dbReference>
<dbReference type="KEGG" id="ptq:P700755_003400"/>
<dbReference type="EMBL" id="CP003879">
    <property type="protein sequence ID" value="AFU70036.1"/>
    <property type="molecule type" value="Genomic_DNA"/>
</dbReference>
<evidence type="ECO:0000256" key="1">
    <source>
        <dbReference type="SAM" id="SignalP"/>
    </source>
</evidence>
<name>K4ILV0_PSYTT</name>
<feature type="signal peptide" evidence="1">
    <location>
        <begin position="1"/>
        <end position="19"/>
    </location>
</feature>
<dbReference type="Proteomes" id="UP000008514">
    <property type="component" value="Chromosome"/>
</dbReference>
<sequence length="130" mass="14776">MKFLTLLAVIFLFASSCQSPYESSPTLVSSEEMKKLMEMDTIQLIDVRSLKEFREGHLKGAQNLIYDNDFAHKISQLDKSKPVAVYCKTGRQSEECSTILKKAGFKKVYDLKGGLSQWEFKEELVTDSLP</sequence>
<dbReference type="HOGENOM" id="CLU_089574_1_4_10"/>
<feature type="domain" description="Rhodanese" evidence="2">
    <location>
        <begin position="38"/>
        <end position="127"/>
    </location>
</feature>
<dbReference type="PROSITE" id="PS50206">
    <property type="entry name" value="RHODANESE_3"/>
    <property type="match status" value="1"/>
</dbReference>
<gene>
    <name evidence="3" type="ordered locus">P700755_003400</name>
</gene>
<dbReference type="CDD" id="cd00158">
    <property type="entry name" value="RHOD"/>
    <property type="match status" value="1"/>
</dbReference>